<dbReference type="KEGG" id="tgb:HG536_0G00510"/>
<keyword evidence="4 6" id="KW-0406">Ion transport</keyword>
<dbReference type="InterPro" id="IPR036132">
    <property type="entry name" value="Vac_ATP_synth_c_sf"/>
</dbReference>
<dbReference type="Pfam" id="PF03223">
    <property type="entry name" value="V-ATPase_C"/>
    <property type="match status" value="1"/>
</dbReference>
<proteinExistence type="inferred from homology"/>
<dbReference type="CDD" id="cd14785">
    <property type="entry name" value="V-ATPase_C"/>
    <property type="match status" value="1"/>
</dbReference>
<evidence type="ECO:0000256" key="1">
    <source>
        <dbReference type="ARBA" id="ARBA00006138"/>
    </source>
</evidence>
<protein>
    <recommendedName>
        <fullName evidence="6">V-type proton ATPase subunit C</fullName>
    </recommendedName>
</protein>
<evidence type="ECO:0000256" key="3">
    <source>
        <dbReference type="ARBA" id="ARBA00022781"/>
    </source>
</evidence>
<evidence type="ECO:0000256" key="6">
    <source>
        <dbReference type="RuleBase" id="RU364010"/>
    </source>
</evidence>
<dbReference type="Gene3D" id="3.30.70.1180">
    <property type="entry name" value="Vacuolar atp synthase subunit c, domain 1"/>
    <property type="match status" value="1"/>
</dbReference>
<dbReference type="AlphaFoldDB" id="A0A7G3ZL08"/>
<dbReference type="InterPro" id="IPR004907">
    <property type="entry name" value="ATPase_V1-cplx_csu"/>
</dbReference>
<comment type="function">
    <text evidence="5">Subunit of the V1 complex of vacuolar(H+)-ATPase (V-ATPase), a multisubunit enzyme composed of a peripheral complex (V1) that hydrolyzes ATP and a membrane integral complex (V0) that translocates protons. V-ATPase is responsible for acidifying and maintaining the pH of intracellular compartments. Subunit C is necessary for the assembly of the catalytic sector of the enzyme and is likely to have a specific function in its catalytic activity. Reversibly leaves the enzyme after glucose depletion, causing the catalytic subcomplex V1 to detach from the V0 section.</text>
</comment>
<dbReference type="OrthoDB" id="6605928at2759"/>
<dbReference type="GeneID" id="59327435"/>
<comment type="subunit">
    <text evidence="6">V-ATPase is a heteromultimeric enzyme composed of a peripheral catalytic V1 complex (components A to H) attached to an integral membrane V0 proton pore complex.</text>
</comment>
<comment type="similarity">
    <text evidence="1 6">Belongs to the V-ATPase C subunit family.</text>
</comment>
<keyword evidence="3 6" id="KW-0375">Hydrogen ion transport</keyword>
<gene>
    <name evidence="7" type="ORF">HG536_0G00510</name>
</gene>
<dbReference type="FunFam" id="3.30.70.100:FF:000002">
    <property type="entry name" value="V-type proton ATPase subunit C"/>
    <property type="match status" value="1"/>
</dbReference>
<dbReference type="PANTHER" id="PTHR10137">
    <property type="entry name" value="V-TYPE PROTON ATPASE SUBUNIT C"/>
    <property type="match status" value="1"/>
</dbReference>
<evidence type="ECO:0000256" key="5">
    <source>
        <dbReference type="ARBA" id="ARBA00053565"/>
    </source>
</evidence>
<dbReference type="Gene3D" id="3.30.70.100">
    <property type="match status" value="1"/>
</dbReference>
<accession>A0A7G3ZL08</accession>
<name>A0A7G3ZL08_9SACH</name>
<dbReference type="GO" id="GO:0046961">
    <property type="term" value="F:proton-transporting ATPase activity, rotational mechanism"/>
    <property type="evidence" value="ECO:0007669"/>
    <property type="project" value="InterPro"/>
</dbReference>
<evidence type="ECO:0000256" key="4">
    <source>
        <dbReference type="ARBA" id="ARBA00023065"/>
    </source>
</evidence>
<reference evidence="7 8" key="1">
    <citation type="submission" date="2020-06" db="EMBL/GenBank/DDBJ databases">
        <title>The yeast mating-type switching endonuclease HO is a domesticated member of an unorthodox homing genetic element family.</title>
        <authorList>
            <person name="Coughlan A.Y."/>
            <person name="Lombardi L."/>
            <person name="Braun-Galleani S."/>
            <person name="Martos A.R."/>
            <person name="Galeote V."/>
            <person name="Bigey F."/>
            <person name="Dequin S."/>
            <person name="Byrne K.P."/>
            <person name="Wolfe K.H."/>
        </authorList>
    </citation>
    <scope>NUCLEOTIDE SEQUENCE [LARGE SCALE GENOMIC DNA]</scope>
    <source>
        <strain evidence="7 8">CBS764</strain>
    </source>
</reference>
<sequence length="392" mass="44018">MSTALYTANDFILLSLPEKTKPANSPNSSADAWLQEGLIGGRAFVSDFKIPEFKIGSLDSLIVESEELAKYDSQIGGSIAKIVEILGGLSQANTNAYRTVPINNVPVPEYLENFQWQTRKFKLDSSIKELMELISSEAAQLDADVRATYANYNNAKTSLAAAERKKTGDLSVKSLHDVVKPEDFIMNSEYLTTLLIAVPKSLKSDFEKSYETLANNVVPGSAGIISQDSEYILYNVHLFKKSVQEFSAKARERKFIPREFNYSEELIDQLKREHDSAASLEQSLRVQLVRLAKTAYADCFINWFHIKALRVYVESVLRYGLPPHFNTKIIAVPPKNLSKCKAELIEAFGFLSGNAFTRDKQGKIVKQDSSLHQYAQLVDTEYEPFVIYVINL</sequence>
<evidence type="ECO:0000313" key="8">
    <source>
        <dbReference type="Proteomes" id="UP000515788"/>
    </source>
</evidence>
<organism evidence="7 8">
    <name type="scientific">Torulaspora globosa</name>
    <dbReference type="NCBI Taxonomy" id="48254"/>
    <lineage>
        <taxon>Eukaryota</taxon>
        <taxon>Fungi</taxon>
        <taxon>Dikarya</taxon>
        <taxon>Ascomycota</taxon>
        <taxon>Saccharomycotina</taxon>
        <taxon>Saccharomycetes</taxon>
        <taxon>Saccharomycetales</taxon>
        <taxon>Saccharomycetaceae</taxon>
        <taxon>Torulaspora</taxon>
    </lineage>
</organism>
<dbReference type="SUPFAM" id="SSF118203">
    <property type="entry name" value="Vacuolar ATP synthase subunit C"/>
    <property type="match status" value="1"/>
</dbReference>
<keyword evidence="8" id="KW-1185">Reference proteome</keyword>
<keyword evidence="2 6" id="KW-0813">Transport</keyword>
<evidence type="ECO:0000256" key="2">
    <source>
        <dbReference type="ARBA" id="ARBA00022448"/>
    </source>
</evidence>
<dbReference type="Gene3D" id="1.20.1460.10">
    <property type="entry name" value="subunit c (vma5p) of the yeast v-atpase, domain 2"/>
    <property type="match status" value="1"/>
</dbReference>
<dbReference type="PANTHER" id="PTHR10137:SF0">
    <property type="entry name" value="V-TYPE PROTON ATPASE SUBUNIT C"/>
    <property type="match status" value="1"/>
</dbReference>
<dbReference type="RefSeq" id="XP_037140868.1">
    <property type="nucleotide sequence ID" value="XM_037284972.1"/>
</dbReference>
<evidence type="ECO:0000313" key="7">
    <source>
        <dbReference type="EMBL" id="QLL34194.1"/>
    </source>
</evidence>
<dbReference type="Proteomes" id="UP000515788">
    <property type="component" value="Chromosome 7"/>
</dbReference>
<comment type="function">
    <text evidence="6">Subunit of the V1 complex of vacuolar(H+)-ATPase (V-ATPase), a multisubunit enzyme composed of a peripheral complex (V1) that hydrolyzes ATP and a membrane integral complex (V0) that translocates protons. V-ATPase is responsible for acidifying and maintaining the pH of intracellular compartments and in some cell types, is targeted to the plasma membrane, where it is responsible for acidifying the extracellular environment. Subunit C is necessary for the assembly of the catalytic sector of the enzyme and is likely to have a specific function in its catalytic activity.</text>
</comment>
<dbReference type="GO" id="GO:0000221">
    <property type="term" value="C:vacuolar proton-transporting V-type ATPase, V1 domain"/>
    <property type="evidence" value="ECO:0007669"/>
    <property type="project" value="TreeGrafter"/>
</dbReference>
<dbReference type="EMBL" id="CP059252">
    <property type="protein sequence ID" value="QLL34194.1"/>
    <property type="molecule type" value="Genomic_DNA"/>
</dbReference>